<organism evidence="2 3">
    <name type="scientific">Puccinia coronata f. sp. avenae</name>
    <dbReference type="NCBI Taxonomy" id="200324"/>
    <lineage>
        <taxon>Eukaryota</taxon>
        <taxon>Fungi</taxon>
        <taxon>Dikarya</taxon>
        <taxon>Basidiomycota</taxon>
        <taxon>Pucciniomycotina</taxon>
        <taxon>Pucciniomycetes</taxon>
        <taxon>Pucciniales</taxon>
        <taxon>Pucciniaceae</taxon>
        <taxon>Puccinia</taxon>
    </lineage>
</organism>
<proteinExistence type="predicted"/>
<feature type="compositionally biased region" description="Basic and acidic residues" evidence="1">
    <location>
        <begin position="44"/>
        <end position="54"/>
    </location>
</feature>
<feature type="compositionally biased region" description="Basic and acidic residues" evidence="1">
    <location>
        <begin position="22"/>
        <end position="36"/>
    </location>
</feature>
<feature type="region of interest" description="Disordered" evidence="1">
    <location>
        <begin position="1"/>
        <end position="108"/>
    </location>
</feature>
<protein>
    <submittedName>
        <fullName evidence="2">Uncharacterized protein</fullName>
    </submittedName>
</protein>
<keyword evidence="3" id="KW-1185">Reference proteome</keyword>
<sequence>MKTPFTLKSSSRAPTPNPEGVNDLKVKSKAWPKEFDAPAARWTSKSDRKADQIPKKPINWKESTGKIPKNDQSAVESALDQEPSKKSTNDSIISSIGIPDHEASSQQDISNSMEKFFVRVFLPLSRNFQ</sequence>
<evidence type="ECO:0000313" key="2">
    <source>
        <dbReference type="EMBL" id="PLW05471.1"/>
    </source>
</evidence>
<dbReference type="Proteomes" id="UP000235388">
    <property type="component" value="Unassembled WGS sequence"/>
</dbReference>
<comment type="caution">
    <text evidence="2">The sequence shown here is derived from an EMBL/GenBank/DDBJ whole genome shotgun (WGS) entry which is preliminary data.</text>
</comment>
<name>A0A2N5RWT6_9BASI</name>
<gene>
    <name evidence="2" type="ORF">PCANC_28245</name>
</gene>
<dbReference type="AlphaFoldDB" id="A0A2N5RWT6"/>
<accession>A0A2N5RWT6</accession>
<evidence type="ECO:0000256" key="1">
    <source>
        <dbReference type="SAM" id="MobiDB-lite"/>
    </source>
</evidence>
<evidence type="ECO:0000313" key="3">
    <source>
        <dbReference type="Proteomes" id="UP000235388"/>
    </source>
</evidence>
<dbReference type="EMBL" id="PGCJ01001433">
    <property type="protein sequence ID" value="PLW05471.1"/>
    <property type="molecule type" value="Genomic_DNA"/>
</dbReference>
<feature type="compositionally biased region" description="Polar residues" evidence="1">
    <location>
        <begin position="1"/>
        <end position="14"/>
    </location>
</feature>
<reference evidence="2 3" key="1">
    <citation type="submission" date="2017-11" db="EMBL/GenBank/DDBJ databases">
        <title>De novo assembly and phasing of dikaryotic genomes from two isolates of Puccinia coronata f. sp. avenae, the causal agent of oat crown rust.</title>
        <authorList>
            <person name="Miller M.E."/>
            <person name="Zhang Y."/>
            <person name="Omidvar V."/>
            <person name="Sperschneider J."/>
            <person name="Schwessinger B."/>
            <person name="Raley C."/>
            <person name="Palmer J.M."/>
            <person name="Garnica D."/>
            <person name="Upadhyaya N."/>
            <person name="Rathjen J."/>
            <person name="Taylor J.M."/>
            <person name="Park R.F."/>
            <person name="Dodds P.N."/>
            <person name="Hirsch C.D."/>
            <person name="Kianian S.F."/>
            <person name="Figueroa M."/>
        </authorList>
    </citation>
    <scope>NUCLEOTIDE SEQUENCE [LARGE SCALE GENOMIC DNA]</scope>
    <source>
        <strain evidence="2">12NC29</strain>
    </source>
</reference>